<dbReference type="InterPro" id="IPR029787">
    <property type="entry name" value="Nucleotide_cyclase"/>
</dbReference>
<dbReference type="SUPFAM" id="SSF55073">
    <property type="entry name" value="Nucleotide cyclase"/>
    <property type="match status" value="2"/>
</dbReference>
<dbReference type="AlphaFoldDB" id="A0AA36N0Q3"/>
<dbReference type="Proteomes" id="UP001178507">
    <property type="component" value="Unassembled WGS sequence"/>
</dbReference>
<keyword evidence="5" id="KW-1185">Reference proteome</keyword>
<name>A0AA36N0Q3_9DINO</name>
<evidence type="ECO:0000313" key="4">
    <source>
        <dbReference type="EMBL" id="CAJ1387802.1"/>
    </source>
</evidence>
<feature type="transmembrane region" description="Helical" evidence="1">
    <location>
        <begin position="830"/>
        <end position="847"/>
    </location>
</feature>
<dbReference type="InterPro" id="IPR001054">
    <property type="entry name" value="A/G_cyclase"/>
</dbReference>
<evidence type="ECO:0000259" key="3">
    <source>
        <dbReference type="PROSITE" id="PS50125"/>
    </source>
</evidence>
<sequence length="1140" mass="129013">MKLHIWFAALLCLGQSLRDPGENKNELKTDDNDTTNDTEVSALRGGLMRMSSKMTLMNDSSLDESDREEIEEEVAINHMPRSTEMPSWFEIYSQDPKGELHMSVGFLILIAAALLQYTLRPKPRQEKEPNFLEQGRIEADVDADASDDEELKPGLGMRFWDDKIEEDWEQDSYPKNKQRGAVLLALVAAGMAVDRCYALHELSTCRGDWFVEKVVEVISMVILAKVFGFLAFLQAFDGSWDVPYWAILGFFAIFFIVANLWPLGNSCDALVIMSKVCTDPAILVAASKKDCTLQGHTACQMLQLWVLIMPYSLPQFRRWHFTFAWLAMVYIGISWLYAEVFQEKSHINDLPVHFALLVVTAVLGTMKKYFLEKGMRRHFIEDNAQRKALERLYTIFDGMVPKYVIPRMLTQEPIADYRERVTILFVLIHDFHVEDANAALQFLNEYFGKMDDICAANKVTKIETVSEEYVACVGVLPEDLPPDENSTIEHHQRLLERLFAAAHEIRQLQSEKIKFKMGVHTGEIHAGVIGQKLPRFRLFGDTINTSARMMQKAAPGQLMFGEATNNLLPNSLASVTMPYKNKDGGDTVVMKGKGDVRVFLFEPASSWSPPKQVEETSSLSSGKVKETEVKEEVDKVLRHVAGSLREVRGWLLSEKADFTSEDELQQNRHMFSEAKFQEWFHNTNFVRRFRPRLHRQLLLMAVMTLFDLIHMEHTKAWEIKDKATGMLPNIGDCRFTVLLTCRGGVLALGLAWSYFARTPAFLEKRMQAQWGLVATNSVVACLMFLSYDALIFPQITKRYSDMGALEFFNQQLSLVFVLAYFIVTNTHPALFHQSLVYIPVGTIFMLLRDRTSLYISNIGRVVFLCTVLVSCMLAHLLEQTSRARFKAKMRVEQTQERVDVVLKSLMPTEVLAEMKLGPAKSHLYKQATIAQSDLCGFTQLASDKTPVQVVGFVRDLFGRFDDLTNDPRHRVYKVETVGDAYIAGMAERPLTATKSSVEVVLFGMAMIEATARWAEALGVKVTCRVGVHYGECVGGVVGKGMQRYHLFGKFMGEVDTLEATSREGITQISKACKESIVEELLGRKASSEAEALEALQKEFPGAVERTDEKLTTSKGEEHDYEEVGGRTILIYKEKGDIPSK</sequence>
<dbReference type="Gene3D" id="3.30.70.1230">
    <property type="entry name" value="Nucleotide cyclase"/>
    <property type="match status" value="2"/>
</dbReference>
<dbReference type="Pfam" id="PF00211">
    <property type="entry name" value="Guanylate_cyc"/>
    <property type="match status" value="2"/>
</dbReference>
<keyword evidence="2" id="KW-0732">Signal</keyword>
<evidence type="ECO:0000313" key="5">
    <source>
        <dbReference type="Proteomes" id="UP001178507"/>
    </source>
</evidence>
<dbReference type="SMART" id="SM00044">
    <property type="entry name" value="CYCc"/>
    <property type="match status" value="2"/>
</dbReference>
<protein>
    <recommendedName>
        <fullName evidence="3">Guanylate cyclase domain-containing protein</fullName>
    </recommendedName>
</protein>
<comment type="caution">
    <text evidence="4">The sequence shown here is derived from an EMBL/GenBank/DDBJ whole genome shotgun (WGS) entry which is preliminary data.</text>
</comment>
<keyword evidence="1" id="KW-0812">Transmembrane</keyword>
<feature type="transmembrane region" description="Helical" evidence="1">
    <location>
        <begin position="242"/>
        <end position="263"/>
    </location>
</feature>
<dbReference type="PANTHER" id="PTHR45655:SF13">
    <property type="entry name" value="SOLUBLE GUANYLATE CYCLASE GCY-32-RELATED"/>
    <property type="match status" value="1"/>
</dbReference>
<feature type="transmembrane region" description="Helical" evidence="1">
    <location>
        <begin position="319"/>
        <end position="338"/>
    </location>
</feature>
<keyword evidence="1" id="KW-1133">Transmembrane helix</keyword>
<evidence type="ECO:0000256" key="1">
    <source>
        <dbReference type="SAM" id="Phobius"/>
    </source>
</evidence>
<feature type="transmembrane region" description="Helical" evidence="1">
    <location>
        <begin position="350"/>
        <end position="370"/>
    </location>
</feature>
<gene>
    <name evidence="4" type="ORF">EVOR1521_LOCUS13798</name>
</gene>
<dbReference type="GO" id="GO:0019934">
    <property type="term" value="P:cGMP-mediated signaling"/>
    <property type="evidence" value="ECO:0007669"/>
    <property type="project" value="TreeGrafter"/>
</dbReference>
<dbReference type="EMBL" id="CAUJNA010001573">
    <property type="protein sequence ID" value="CAJ1387802.1"/>
    <property type="molecule type" value="Genomic_DNA"/>
</dbReference>
<feature type="transmembrane region" description="Helical" evidence="1">
    <location>
        <begin position="735"/>
        <end position="756"/>
    </location>
</feature>
<feature type="transmembrane region" description="Helical" evidence="1">
    <location>
        <begin position="214"/>
        <end position="236"/>
    </location>
</feature>
<feature type="domain" description="Guanylate cyclase" evidence="3">
    <location>
        <begin position="928"/>
        <end position="1058"/>
    </location>
</feature>
<proteinExistence type="predicted"/>
<accession>A0AA36N0Q3</accession>
<dbReference type="PANTHER" id="PTHR45655">
    <property type="entry name" value="GUANYLATE CYCLASE SOLUBLE SUBUNIT BETA-2"/>
    <property type="match status" value="1"/>
</dbReference>
<feature type="transmembrane region" description="Helical" evidence="1">
    <location>
        <begin position="100"/>
        <end position="119"/>
    </location>
</feature>
<dbReference type="GO" id="GO:0008074">
    <property type="term" value="C:guanylate cyclase complex, soluble"/>
    <property type="evidence" value="ECO:0007669"/>
    <property type="project" value="TreeGrafter"/>
</dbReference>
<feature type="transmembrane region" description="Helical" evidence="1">
    <location>
        <begin position="853"/>
        <end position="877"/>
    </location>
</feature>
<feature type="chain" id="PRO_5041412833" description="Guanylate cyclase domain-containing protein" evidence="2">
    <location>
        <begin position="19"/>
        <end position="1140"/>
    </location>
</feature>
<evidence type="ECO:0000256" key="2">
    <source>
        <dbReference type="SAM" id="SignalP"/>
    </source>
</evidence>
<dbReference type="GO" id="GO:0004383">
    <property type="term" value="F:guanylate cyclase activity"/>
    <property type="evidence" value="ECO:0007669"/>
    <property type="project" value="TreeGrafter"/>
</dbReference>
<feature type="domain" description="Guanylate cyclase" evidence="3">
    <location>
        <begin position="422"/>
        <end position="550"/>
    </location>
</feature>
<keyword evidence="1" id="KW-0472">Membrane</keyword>
<reference evidence="4" key="1">
    <citation type="submission" date="2023-08" db="EMBL/GenBank/DDBJ databases">
        <authorList>
            <person name="Chen Y."/>
            <person name="Shah S."/>
            <person name="Dougan E. K."/>
            <person name="Thang M."/>
            <person name="Chan C."/>
        </authorList>
    </citation>
    <scope>NUCLEOTIDE SEQUENCE</scope>
</reference>
<feature type="transmembrane region" description="Helical" evidence="1">
    <location>
        <begin position="768"/>
        <end position="787"/>
    </location>
</feature>
<feature type="transmembrane region" description="Helical" evidence="1">
    <location>
        <begin position="807"/>
        <end position="823"/>
    </location>
</feature>
<feature type="signal peptide" evidence="2">
    <location>
        <begin position="1"/>
        <end position="18"/>
    </location>
</feature>
<dbReference type="CDD" id="cd07302">
    <property type="entry name" value="CHD"/>
    <property type="match status" value="2"/>
</dbReference>
<organism evidence="4 5">
    <name type="scientific">Effrenium voratum</name>
    <dbReference type="NCBI Taxonomy" id="2562239"/>
    <lineage>
        <taxon>Eukaryota</taxon>
        <taxon>Sar</taxon>
        <taxon>Alveolata</taxon>
        <taxon>Dinophyceae</taxon>
        <taxon>Suessiales</taxon>
        <taxon>Symbiodiniaceae</taxon>
        <taxon>Effrenium</taxon>
    </lineage>
</organism>
<dbReference type="PROSITE" id="PS50125">
    <property type="entry name" value="GUANYLATE_CYCLASE_2"/>
    <property type="match status" value="2"/>
</dbReference>
<dbReference type="GO" id="GO:0070482">
    <property type="term" value="P:response to oxygen levels"/>
    <property type="evidence" value="ECO:0007669"/>
    <property type="project" value="TreeGrafter"/>
</dbReference>